<accession>A0ABT4XHH9</accession>
<name>A0ABT4XHH9_9PSED</name>
<proteinExistence type="predicted"/>
<keyword evidence="2" id="KW-1185">Reference proteome</keyword>
<dbReference type="SUPFAM" id="SSF53850">
    <property type="entry name" value="Periplasmic binding protein-like II"/>
    <property type="match status" value="1"/>
</dbReference>
<protein>
    <submittedName>
        <fullName evidence="1">Transporter substrate-binding domain-containing protein</fullName>
    </submittedName>
</protein>
<sequence length="256" mass="28922">MLIALAQCLPPFRAVWLLLAALSLGAIQPVAGAPLYRVGVEDVDYYPIYALSADGRYRGYARDLLDLFAAHAEIQLRYVPLPVQRLYHEYWAGRLDLVFPDSPRWHEVGKPQGVITYSQPLLTFQDVMLVLPARLGQPLERFRKLGFVRGFTPWKFHAEMAAGLVEIHRAPSPEGLIRMTLAGYIDGANMAQQVARYHLGQLERPDALVAEPRLLQSGDSHYYLSSIRHPELIQRFDAFLRSERQAVAALKAKYGL</sequence>
<dbReference type="Gene3D" id="3.40.190.10">
    <property type="entry name" value="Periplasmic binding protein-like II"/>
    <property type="match status" value="2"/>
</dbReference>
<evidence type="ECO:0000313" key="1">
    <source>
        <dbReference type="EMBL" id="MDA7087632.1"/>
    </source>
</evidence>
<dbReference type="EMBL" id="JAQJZJ010000006">
    <property type="protein sequence ID" value="MDA7087632.1"/>
    <property type="molecule type" value="Genomic_DNA"/>
</dbReference>
<comment type="caution">
    <text evidence="1">The sequence shown here is derived from an EMBL/GenBank/DDBJ whole genome shotgun (WGS) entry which is preliminary data.</text>
</comment>
<organism evidence="1 2">
    <name type="scientific">Pseudomonas aestuarii</name>
    <dbReference type="NCBI Taxonomy" id="3018340"/>
    <lineage>
        <taxon>Bacteria</taxon>
        <taxon>Pseudomonadati</taxon>
        <taxon>Pseudomonadota</taxon>
        <taxon>Gammaproteobacteria</taxon>
        <taxon>Pseudomonadales</taxon>
        <taxon>Pseudomonadaceae</taxon>
        <taxon>Pseudomonas</taxon>
    </lineage>
</organism>
<reference evidence="1 2" key="1">
    <citation type="submission" date="2023-01" db="EMBL/GenBank/DDBJ databases">
        <title>Pseudomonas SA3-5T sp. nov., isolated from tidal flat sediment.</title>
        <authorList>
            <person name="Kim H.S."/>
            <person name="Kim J.-S."/>
            <person name="Suh M.K."/>
            <person name="Eom M.K."/>
            <person name="Lee J.-S."/>
        </authorList>
    </citation>
    <scope>NUCLEOTIDE SEQUENCE [LARGE SCALE GENOMIC DNA]</scope>
    <source>
        <strain evidence="1 2">SA3-5</strain>
    </source>
</reference>
<evidence type="ECO:0000313" key="2">
    <source>
        <dbReference type="Proteomes" id="UP001212042"/>
    </source>
</evidence>
<dbReference type="Proteomes" id="UP001212042">
    <property type="component" value="Unassembled WGS sequence"/>
</dbReference>
<gene>
    <name evidence="1" type="ORF">PH586_14675</name>
</gene>
<dbReference type="RefSeq" id="WP_271348505.1">
    <property type="nucleotide sequence ID" value="NZ_JAQJZJ010000006.1"/>
</dbReference>